<sequence length="101" mass="11757">MYLCHNMGGNQYFEYSSHEELRHNIGKQLCLQAFDQPEQVRIELCQLKGKGTEVAPQQKWVFTEENLLKNPSSGKCLQLKGGKVFMDYCNAADMYQRWTFS</sequence>
<keyword evidence="2" id="KW-0808">Transferase</keyword>
<organism evidence="2 3">
    <name type="scientific">Oryzias melastigma</name>
    <name type="common">Marine medaka</name>
    <dbReference type="NCBI Taxonomy" id="30732"/>
    <lineage>
        <taxon>Eukaryota</taxon>
        <taxon>Metazoa</taxon>
        <taxon>Chordata</taxon>
        <taxon>Craniata</taxon>
        <taxon>Vertebrata</taxon>
        <taxon>Euteleostomi</taxon>
        <taxon>Actinopterygii</taxon>
        <taxon>Neopterygii</taxon>
        <taxon>Teleostei</taxon>
        <taxon>Neoteleostei</taxon>
        <taxon>Acanthomorphata</taxon>
        <taxon>Ovalentaria</taxon>
        <taxon>Atherinomorphae</taxon>
        <taxon>Beloniformes</taxon>
        <taxon>Adrianichthyidae</taxon>
        <taxon>Oryziinae</taxon>
        <taxon>Oryzias</taxon>
    </lineage>
</organism>
<evidence type="ECO:0000259" key="1">
    <source>
        <dbReference type="SMART" id="SM00458"/>
    </source>
</evidence>
<evidence type="ECO:0000313" key="3">
    <source>
        <dbReference type="Proteomes" id="UP000646548"/>
    </source>
</evidence>
<comment type="caution">
    <text evidence="2">The sequence shown here is derived from an EMBL/GenBank/DDBJ whole genome shotgun (WGS) entry which is preliminary data.</text>
</comment>
<name>A0A834F826_ORYME</name>
<dbReference type="Pfam" id="PF00652">
    <property type="entry name" value="Ricin_B_lectin"/>
    <property type="match status" value="1"/>
</dbReference>
<protein>
    <submittedName>
        <fullName evidence="2">Polypeptide N-acetylgalactosaminyltransferase 6</fullName>
    </submittedName>
</protein>
<dbReference type="SMART" id="SM00458">
    <property type="entry name" value="RICIN"/>
    <property type="match status" value="1"/>
</dbReference>
<dbReference type="Proteomes" id="UP000646548">
    <property type="component" value="Unassembled WGS sequence"/>
</dbReference>
<accession>A0A834F826</accession>
<dbReference type="AlphaFoldDB" id="A0A834F826"/>
<evidence type="ECO:0000313" key="2">
    <source>
        <dbReference type="EMBL" id="KAF6724776.1"/>
    </source>
</evidence>
<dbReference type="EMBL" id="WKFB01000384">
    <property type="protein sequence ID" value="KAF6724776.1"/>
    <property type="molecule type" value="Genomic_DNA"/>
</dbReference>
<dbReference type="InterPro" id="IPR000772">
    <property type="entry name" value="Ricin_B_lectin"/>
</dbReference>
<dbReference type="InterPro" id="IPR035992">
    <property type="entry name" value="Ricin_B-like_lectins"/>
</dbReference>
<reference evidence="2" key="1">
    <citation type="journal article" name="BMC Genomics">
        <title>Long-read sequencing and de novo genome assembly of marine medaka (Oryzias melastigma).</title>
        <authorList>
            <person name="Liang P."/>
            <person name="Saqib H.S.A."/>
            <person name="Ni X."/>
            <person name="Shen Y."/>
        </authorList>
    </citation>
    <scope>NUCLEOTIDE SEQUENCE</scope>
    <source>
        <strain evidence="2">Bigg-433</strain>
    </source>
</reference>
<dbReference type="SUPFAM" id="SSF50370">
    <property type="entry name" value="Ricin B-like lectins"/>
    <property type="match status" value="1"/>
</dbReference>
<feature type="domain" description="Ricin B lectin" evidence="1">
    <location>
        <begin position="1"/>
        <end position="101"/>
    </location>
</feature>
<dbReference type="GO" id="GO:0016740">
    <property type="term" value="F:transferase activity"/>
    <property type="evidence" value="ECO:0007669"/>
    <property type="project" value="UniProtKB-KW"/>
</dbReference>
<gene>
    <name evidence="2" type="ORF">FQA47_009756</name>
</gene>
<dbReference type="Gene3D" id="2.80.10.50">
    <property type="match status" value="1"/>
</dbReference>
<proteinExistence type="predicted"/>
<dbReference type="PROSITE" id="PS50231">
    <property type="entry name" value="RICIN_B_LECTIN"/>
    <property type="match status" value="1"/>
</dbReference>